<dbReference type="AlphaFoldDB" id="A0A563DR51"/>
<dbReference type="OrthoDB" id="8776710at2"/>
<sequence length="734" mass="81040">MRTSLAAVGQADQTWHVGRDDPFATAARLPEGTDPEQVSRFGDQRWNYTVLSRRRSEASKTVNWAAFPETWRESFRRAGWALVNLPTPAVLLDRAATARVEWPAPGTMAQVFLGWRRFAGWLADHALTRLDEVDEDLLADYAVHVGRRGCSSAVAQDDLNAVTLLWGFAPLLPAADRIPMPPWENEGVKHYLATDTTPNENTTAAIHPAVMSPLLIWSLRFLDLADDIIAAWREHQRLLTRVREHPNPDATAALPAFLDTWIAEHGELPGGTARGRRGIAAQYLAATFETSERHATYVAAKYRQDMVPVGLEAPLASPLNGVIHGRQWKSHINFHEAPILMTRLATAAMIVILYLSGVRPGEALELQVGCCPDPIDDGTGSIRYQLHGRFFKGARHPDGTPARGGVTREVPWTVVPPVADAVRVLERIVEGPLLFPTNPSWTTRAPGRRQRTGDALTTLGANARIASFIAWVNDYVDNNGPGDERIPNDPDGGIVVKRALRRLPGGRIALALQYGHLRTSVVGEGYSGRARQGLRRVLDIETARAMADYLDTVAEDLHNGQGVSGLAAERMIQAARTARSRFEGKFLTPRQAEALLEEPGLHVYDNPNAFLTCNHDPAKALCHPERTRRNNRALPPAIDRCDPACANIARTDTHIDQLRREISELAEQVSGPLTPIPLKERLKQRIAALQRVLDRHERTKTTAATTTIEEPPPPSRSHHHHRGATTTIEEPAEP</sequence>
<dbReference type="EMBL" id="VCQV01000061">
    <property type="protein sequence ID" value="TWP32700.1"/>
    <property type="molecule type" value="Genomic_DNA"/>
</dbReference>
<proteinExistence type="predicted"/>
<gene>
    <name evidence="2" type="ORF">FGL98_23550</name>
</gene>
<dbReference type="Proteomes" id="UP000320244">
    <property type="component" value="Unassembled WGS sequence"/>
</dbReference>
<evidence type="ECO:0000256" key="1">
    <source>
        <dbReference type="SAM" id="MobiDB-lite"/>
    </source>
</evidence>
<evidence type="ECO:0000313" key="2">
    <source>
        <dbReference type="EMBL" id="TWP32700.1"/>
    </source>
</evidence>
<comment type="caution">
    <text evidence="2">The sequence shown here is derived from an EMBL/GenBank/DDBJ whole genome shotgun (WGS) entry which is preliminary data.</text>
</comment>
<organism evidence="2 3">
    <name type="scientific">Leekyejoonella antrihumi</name>
    <dbReference type="NCBI Taxonomy" id="1660198"/>
    <lineage>
        <taxon>Bacteria</taxon>
        <taxon>Bacillati</taxon>
        <taxon>Actinomycetota</taxon>
        <taxon>Actinomycetes</taxon>
        <taxon>Micrococcales</taxon>
        <taxon>Dermacoccaceae</taxon>
        <taxon>Leekyejoonella</taxon>
    </lineage>
</organism>
<evidence type="ECO:0000313" key="3">
    <source>
        <dbReference type="Proteomes" id="UP000320244"/>
    </source>
</evidence>
<feature type="region of interest" description="Disordered" evidence="1">
    <location>
        <begin position="696"/>
        <end position="734"/>
    </location>
</feature>
<accession>A0A563DR51</accession>
<keyword evidence="3" id="KW-1185">Reference proteome</keyword>
<name>A0A563DR51_9MICO</name>
<dbReference type="RefSeq" id="WP_146321104.1">
    <property type="nucleotide sequence ID" value="NZ_VCQV01000061.1"/>
</dbReference>
<protein>
    <submittedName>
        <fullName evidence="2">Integrase</fullName>
    </submittedName>
</protein>
<reference evidence="2 3" key="1">
    <citation type="submission" date="2019-05" db="EMBL/GenBank/DDBJ databases">
        <authorList>
            <person name="Lee S.D."/>
        </authorList>
    </citation>
    <scope>NUCLEOTIDE SEQUENCE [LARGE SCALE GENOMIC DNA]</scope>
    <source>
        <strain evidence="2 3">C5-26</strain>
    </source>
</reference>
<reference evidence="2 3" key="2">
    <citation type="submission" date="2019-08" db="EMBL/GenBank/DDBJ databases">
        <title>Jejuicoccus antrihumi gen. nov., sp. nov., a new member of the family Dermacoccaceae isolated from a cave.</title>
        <authorList>
            <person name="Schumann P."/>
            <person name="Kim I.S."/>
        </authorList>
    </citation>
    <scope>NUCLEOTIDE SEQUENCE [LARGE SCALE GENOMIC DNA]</scope>
    <source>
        <strain evidence="2 3">C5-26</strain>
    </source>
</reference>